<dbReference type="EMBL" id="CP111027">
    <property type="protein sequence ID" value="WAR29029.1"/>
    <property type="molecule type" value="Genomic_DNA"/>
</dbReference>
<keyword evidence="3" id="KW-1185">Reference proteome</keyword>
<evidence type="ECO:0000313" key="3">
    <source>
        <dbReference type="Proteomes" id="UP001164746"/>
    </source>
</evidence>
<dbReference type="Proteomes" id="UP001164746">
    <property type="component" value="Chromosome 16"/>
</dbReference>
<protein>
    <submittedName>
        <fullName evidence="2">Uncharacterized protein</fullName>
    </submittedName>
</protein>
<sequence>MVKYKRIVLQITGDQLDQMEVVKETPNVGKCVHTHIDNSAFDAIESELKDMRTNTETLKEKLKTSSPFSIPTFEGNDEK</sequence>
<evidence type="ECO:0000313" key="2">
    <source>
        <dbReference type="EMBL" id="WAR29029.1"/>
    </source>
</evidence>
<name>A0ABY7G6P8_MYAAR</name>
<organism evidence="2 3">
    <name type="scientific">Mya arenaria</name>
    <name type="common">Soft-shell clam</name>
    <dbReference type="NCBI Taxonomy" id="6604"/>
    <lineage>
        <taxon>Eukaryota</taxon>
        <taxon>Metazoa</taxon>
        <taxon>Spiralia</taxon>
        <taxon>Lophotrochozoa</taxon>
        <taxon>Mollusca</taxon>
        <taxon>Bivalvia</taxon>
        <taxon>Autobranchia</taxon>
        <taxon>Heteroconchia</taxon>
        <taxon>Euheterodonta</taxon>
        <taxon>Imparidentia</taxon>
        <taxon>Neoheterodontei</taxon>
        <taxon>Myida</taxon>
        <taxon>Myoidea</taxon>
        <taxon>Myidae</taxon>
        <taxon>Mya</taxon>
    </lineage>
</organism>
<evidence type="ECO:0000256" key="1">
    <source>
        <dbReference type="SAM" id="MobiDB-lite"/>
    </source>
</evidence>
<gene>
    <name evidence="2" type="ORF">MAR_002597</name>
</gene>
<proteinExistence type="predicted"/>
<feature type="region of interest" description="Disordered" evidence="1">
    <location>
        <begin position="58"/>
        <end position="79"/>
    </location>
</feature>
<reference evidence="2" key="1">
    <citation type="submission" date="2022-11" db="EMBL/GenBank/DDBJ databases">
        <title>Centuries of genome instability and evolution in soft-shell clam transmissible cancer (bioRxiv).</title>
        <authorList>
            <person name="Hart S.F.M."/>
            <person name="Yonemitsu M.A."/>
            <person name="Giersch R.M."/>
            <person name="Beal B.F."/>
            <person name="Arriagada G."/>
            <person name="Davis B.W."/>
            <person name="Ostrander E.A."/>
            <person name="Goff S.P."/>
            <person name="Metzger M.J."/>
        </authorList>
    </citation>
    <scope>NUCLEOTIDE SEQUENCE</scope>
    <source>
        <strain evidence="2">MELC-2E11</strain>
        <tissue evidence="2">Siphon/mantle</tissue>
    </source>
</reference>
<accession>A0ABY7G6P8</accession>